<feature type="transmembrane region" description="Helical" evidence="10">
    <location>
        <begin position="48"/>
        <end position="68"/>
    </location>
</feature>
<feature type="compositionally biased region" description="Polar residues" evidence="9">
    <location>
        <begin position="1"/>
        <end position="11"/>
    </location>
</feature>
<dbReference type="Proteomes" id="UP001396334">
    <property type="component" value="Unassembled WGS sequence"/>
</dbReference>
<comment type="caution">
    <text evidence="11">The sequence shown here is derived from an EMBL/GenBank/DDBJ whole genome shotgun (WGS) entry which is preliminary data.</text>
</comment>
<reference evidence="11 12" key="1">
    <citation type="journal article" date="2024" name="G3 (Bethesda)">
        <title>Genome assembly of Hibiscus sabdariffa L. provides insights into metabolisms of medicinal natural products.</title>
        <authorList>
            <person name="Kim T."/>
        </authorList>
    </citation>
    <scope>NUCLEOTIDE SEQUENCE [LARGE SCALE GENOMIC DNA]</scope>
    <source>
        <strain evidence="11">TK-2024</strain>
        <tissue evidence="11">Old leaves</tissue>
    </source>
</reference>
<name>A0ABR2UCW0_9ROSI</name>
<keyword evidence="6" id="KW-0653">Protein transport</keyword>
<evidence type="ECO:0000256" key="5">
    <source>
        <dbReference type="ARBA" id="ARBA00022856"/>
    </source>
</evidence>
<dbReference type="Pfam" id="PF03169">
    <property type="entry name" value="OPT"/>
    <property type="match status" value="1"/>
</dbReference>
<dbReference type="InterPro" id="IPR004648">
    <property type="entry name" value="Oligpept_transpt"/>
</dbReference>
<evidence type="ECO:0000256" key="8">
    <source>
        <dbReference type="ARBA" id="ARBA00023136"/>
    </source>
</evidence>
<keyword evidence="8 10" id="KW-0472">Membrane</keyword>
<evidence type="ECO:0000313" key="11">
    <source>
        <dbReference type="EMBL" id="KAK9047532.1"/>
    </source>
</evidence>
<dbReference type="EMBL" id="JBBPBN010000001">
    <property type="protein sequence ID" value="KAK9047532.1"/>
    <property type="molecule type" value="Genomic_DNA"/>
</dbReference>
<keyword evidence="7 10" id="KW-1133">Transmembrane helix</keyword>
<organism evidence="11 12">
    <name type="scientific">Hibiscus sabdariffa</name>
    <name type="common">roselle</name>
    <dbReference type="NCBI Taxonomy" id="183260"/>
    <lineage>
        <taxon>Eukaryota</taxon>
        <taxon>Viridiplantae</taxon>
        <taxon>Streptophyta</taxon>
        <taxon>Embryophyta</taxon>
        <taxon>Tracheophyta</taxon>
        <taxon>Spermatophyta</taxon>
        <taxon>Magnoliopsida</taxon>
        <taxon>eudicotyledons</taxon>
        <taxon>Gunneridae</taxon>
        <taxon>Pentapetalae</taxon>
        <taxon>rosids</taxon>
        <taxon>malvids</taxon>
        <taxon>Malvales</taxon>
        <taxon>Malvaceae</taxon>
        <taxon>Malvoideae</taxon>
        <taxon>Hibiscus</taxon>
    </lineage>
</organism>
<comment type="subcellular location">
    <subcellularLocation>
        <location evidence="1">Membrane</location>
        <topology evidence="1">Multi-pass membrane protein</topology>
    </subcellularLocation>
</comment>
<keyword evidence="4 10" id="KW-0812">Transmembrane</keyword>
<feature type="transmembrane region" description="Helical" evidence="10">
    <location>
        <begin position="89"/>
        <end position="113"/>
    </location>
</feature>
<sequence length="209" mass="23616">MSSLEIEQTSVDDGAAVQAADEDDVSPIEEVRLTVYNDDDTTLPVGTFRMWFIGVFSNVLLSFLNTFFSYRSNLIGYLFQFQTPSTISWVRRVFPMSITAHQIGSGVLGIGLGSVALDWSVIASFVNIFIGFALFMYAVLPISYWGPSLYHARTFPIFSSHLFNNNGELYNISGIVNPNFEIEMPAYEQQGRVKFVLNVLNREIYVEFR</sequence>
<evidence type="ECO:0000256" key="6">
    <source>
        <dbReference type="ARBA" id="ARBA00022927"/>
    </source>
</evidence>
<evidence type="ECO:0000256" key="2">
    <source>
        <dbReference type="ARBA" id="ARBA00005484"/>
    </source>
</evidence>
<evidence type="ECO:0000256" key="4">
    <source>
        <dbReference type="ARBA" id="ARBA00022692"/>
    </source>
</evidence>
<accession>A0ABR2UCW0</accession>
<feature type="region of interest" description="Disordered" evidence="9">
    <location>
        <begin position="1"/>
        <end position="23"/>
    </location>
</feature>
<evidence type="ECO:0000256" key="9">
    <source>
        <dbReference type="SAM" id="MobiDB-lite"/>
    </source>
</evidence>
<gene>
    <name evidence="11" type="ORF">V6N11_053371</name>
</gene>
<protein>
    <submittedName>
        <fullName evidence="11">Uncharacterized protein</fullName>
    </submittedName>
</protein>
<proteinExistence type="inferred from homology"/>
<dbReference type="PANTHER" id="PTHR22601">
    <property type="entry name" value="ISP4 LIKE PROTEIN"/>
    <property type="match status" value="1"/>
</dbReference>
<evidence type="ECO:0000313" key="12">
    <source>
        <dbReference type="Proteomes" id="UP001396334"/>
    </source>
</evidence>
<evidence type="ECO:0000256" key="1">
    <source>
        <dbReference type="ARBA" id="ARBA00004141"/>
    </source>
</evidence>
<comment type="similarity">
    <text evidence="2">Belongs to the oligopeptide OPT transporter (TC 2.A.67.1) family.</text>
</comment>
<keyword evidence="3" id="KW-0813">Transport</keyword>
<evidence type="ECO:0000256" key="3">
    <source>
        <dbReference type="ARBA" id="ARBA00022448"/>
    </source>
</evidence>
<dbReference type="InterPro" id="IPR004813">
    <property type="entry name" value="OPT"/>
</dbReference>
<feature type="transmembrane region" description="Helical" evidence="10">
    <location>
        <begin position="119"/>
        <end position="140"/>
    </location>
</feature>
<keyword evidence="5" id="KW-0571">Peptide transport</keyword>
<evidence type="ECO:0000256" key="10">
    <source>
        <dbReference type="SAM" id="Phobius"/>
    </source>
</evidence>
<evidence type="ECO:0000256" key="7">
    <source>
        <dbReference type="ARBA" id="ARBA00022989"/>
    </source>
</evidence>
<keyword evidence="12" id="KW-1185">Reference proteome</keyword>